<dbReference type="AlphaFoldDB" id="G0RY54"/>
<gene>
    <name evidence="2" type="ORF">CTHT_0005470</name>
</gene>
<dbReference type="OrthoDB" id="5329385at2759"/>
<protein>
    <recommendedName>
        <fullName evidence="4">Chromosome transmission fidelity protein 4</fullName>
    </recommendedName>
</protein>
<dbReference type="GeneID" id="18254585"/>
<keyword evidence="3" id="KW-1185">Reference proteome</keyword>
<reference evidence="2 3" key="1">
    <citation type="journal article" date="2011" name="Cell">
        <title>Insight into structure and assembly of the nuclear pore complex by utilizing the genome of a eukaryotic thermophile.</title>
        <authorList>
            <person name="Amlacher S."/>
            <person name="Sarges P."/>
            <person name="Flemming D."/>
            <person name="van Noort V."/>
            <person name="Kunze R."/>
            <person name="Devos D.P."/>
            <person name="Arumugam M."/>
            <person name="Bork P."/>
            <person name="Hurt E."/>
        </authorList>
    </citation>
    <scope>NUCLEOTIDE SEQUENCE [LARGE SCALE GENOMIC DNA]</scope>
    <source>
        <strain evidence="3">DSM 1495 / CBS 144.50 / IMI 039719</strain>
    </source>
</reference>
<feature type="region of interest" description="Disordered" evidence="1">
    <location>
        <begin position="276"/>
        <end position="341"/>
    </location>
</feature>
<proteinExistence type="predicted"/>
<dbReference type="InterPro" id="IPR031342">
    <property type="entry name" value="Mug163-like"/>
</dbReference>
<evidence type="ECO:0000313" key="2">
    <source>
        <dbReference type="EMBL" id="EGS23840.1"/>
    </source>
</evidence>
<dbReference type="HOGENOM" id="CLU_053544_0_0_1"/>
<feature type="region of interest" description="Disordered" evidence="1">
    <location>
        <begin position="222"/>
        <end position="243"/>
    </location>
</feature>
<feature type="compositionally biased region" description="Low complexity" evidence="1">
    <location>
        <begin position="301"/>
        <end position="329"/>
    </location>
</feature>
<accession>G0RY54</accession>
<evidence type="ECO:0000256" key="1">
    <source>
        <dbReference type="SAM" id="MobiDB-lite"/>
    </source>
</evidence>
<dbReference type="Proteomes" id="UP000008066">
    <property type="component" value="Unassembled WGS sequence"/>
</dbReference>
<feature type="compositionally biased region" description="Low complexity" evidence="1">
    <location>
        <begin position="222"/>
        <end position="231"/>
    </location>
</feature>
<dbReference type="RefSeq" id="XP_006691082.1">
    <property type="nucleotide sequence ID" value="XM_006691019.1"/>
</dbReference>
<dbReference type="EMBL" id="GL988032">
    <property type="protein sequence ID" value="EGS23840.1"/>
    <property type="molecule type" value="Genomic_DNA"/>
</dbReference>
<feature type="compositionally biased region" description="Basic and acidic residues" evidence="1">
    <location>
        <begin position="284"/>
        <end position="298"/>
    </location>
</feature>
<dbReference type="PROSITE" id="PS51257">
    <property type="entry name" value="PROKAR_LIPOPROTEIN"/>
    <property type="match status" value="1"/>
</dbReference>
<dbReference type="eggNOG" id="ENOG502S29P">
    <property type="taxonomic scope" value="Eukaryota"/>
</dbReference>
<evidence type="ECO:0008006" key="4">
    <source>
        <dbReference type="Google" id="ProtNLM"/>
    </source>
</evidence>
<dbReference type="KEGG" id="cthr:CTHT_0005470"/>
<dbReference type="Pfam" id="PF17119">
    <property type="entry name" value="MMU163"/>
    <property type="match status" value="1"/>
</dbReference>
<evidence type="ECO:0000313" key="3">
    <source>
        <dbReference type="Proteomes" id="UP000008066"/>
    </source>
</evidence>
<organism evidence="3">
    <name type="scientific">Chaetomium thermophilum (strain DSM 1495 / CBS 144.50 / IMI 039719)</name>
    <name type="common">Thermochaetoides thermophila</name>
    <dbReference type="NCBI Taxonomy" id="759272"/>
    <lineage>
        <taxon>Eukaryota</taxon>
        <taxon>Fungi</taxon>
        <taxon>Dikarya</taxon>
        <taxon>Ascomycota</taxon>
        <taxon>Pezizomycotina</taxon>
        <taxon>Sordariomycetes</taxon>
        <taxon>Sordariomycetidae</taxon>
        <taxon>Sordariales</taxon>
        <taxon>Chaetomiaceae</taxon>
        <taxon>Thermochaetoides</taxon>
    </lineage>
</organism>
<sequence>MTAPARILRRHLRRDSAWTGPTATAAAAACIVYASPWTLDRRRERVARYISSGSVRKSPAQTPAAKFKQSSTIANNTAAVPAPSGRGDFFPEAWFTYHPRLQTVPPEEAEPDLPPPENRNVKLGKTNFSPPPTPPQQSALRILQDRLPTLLQSPLPQEVLSPHITLHLFPSTHPHLPTVTGRVAYIAALWSSPIAWNRVPLVGNVRLEILSARMVHRPATLSPGMSASAAAGGEGKLADKEEDEIVGPEQLIVKWRTVGGGKGLSGLLAGVTGFVQKKGSSGSRENRPSTDAEAKDQPAEQQSQNADPQSSSSSDPDPPTSSTSLSSSDYEYTGPDTPTSPKEFTGLFIFEFDREGRILHHTIEHMQQGGQWEKGVGAKVVGLTDWLLGGIKGGGTAGGGPVAPAFARVRCNSVGRWLFNRRR</sequence>
<name>G0RY54_CHATD</name>